<dbReference type="SUPFAM" id="SSF54593">
    <property type="entry name" value="Glyoxalase/Bleomycin resistance protein/Dihydroxybiphenyl dioxygenase"/>
    <property type="match status" value="2"/>
</dbReference>
<proteinExistence type="predicted"/>
<dbReference type="InterPro" id="IPR041581">
    <property type="entry name" value="Glyoxalase_6"/>
</dbReference>
<keyword evidence="3" id="KW-1185">Reference proteome</keyword>
<accession>A0A7K1UR24</accession>
<dbReference type="Proteomes" id="UP000466794">
    <property type="component" value="Unassembled WGS sequence"/>
</dbReference>
<reference evidence="2 3" key="1">
    <citation type="submission" date="2019-12" db="EMBL/GenBank/DDBJ databases">
        <title>Nocardia sp. nov. ET3-3 isolated from soil.</title>
        <authorList>
            <person name="Kanchanasin P."/>
            <person name="Tanasupawat S."/>
            <person name="Yuki M."/>
            <person name="Kudo T."/>
        </authorList>
    </citation>
    <scope>NUCLEOTIDE SEQUENCE [LARGE SCALE GENOMIC DNA]</scope>
    <source>
        <strain evidence="2 3">ET3-3</strain>
    </source>
</reference>
<gene>
    <name evidence="2" type="ORF">GPX89_06020</name>
</gene>
<dbReference type="PANTHER" id="PTHR33993:SF10">
    <property type="entry name" value="CONSERVED PROTEIN"/>
    <property type="match status" value="1"/>
</dbReference>
<dbReference type="InterPro" id="IPR052164">
    <property type="entry name" value="Anthracycline_SecMetBiosynth"/>
</dbReference>
<name>A0A7K1UR24_9NOCA</name>
<feature type="domain" description="VOC" evidence="1">
    <location>
        <begin position="10"/>
        <end position="123"/>
    </location>
</feature>
<dbReference type="RefSeq" id="WP_198347270.1">
    <property type="nucleotide sequence ID" value="NZ_WRPP01000001.1"/>
</dbReference>
<organism evidence="2 3">
    <name type="scientific">Nocardia terrae</name>
    <dbReference type="NCBI Taxonomy" id="2675851"/>
    <lineage>
        <taxon>Bacteria</taxon>
        <taxon>Bacillati</taxon>
        <taxon>Actinomycetota</taxon>
        <taxon>Actinomycetes</taxon>
        <taxon>Mycobacteriales</taxon>
        <taxon>Nocardiaceae</taxon>
        <taxon>Nocardia</taxon>
    </lineage>
</organism>
<evidence type="ECO:0000313" key="2">
    <source>
        <dbReference type="EMBL" id="MVU76803.1"/>
    </source>
</evidence>
<dbReference type="CDD" id="cd07247">
    <property type="entry name" value="SgaA_N_like"/>
    <property type="match status" value="2"/>
</dbReference>
<dbReference type="InterPro" id="IPR037523">
    <property type="entry name" value="VOC_core"/>
</dbReference>
<dbReference type="InterPro" id="IPR004360">
    <property type="entry name" value="Glyas_Fos-R_dOase_dom"/>
</dbReference>
<dbReference type="Gene3D" id="3.10.180.10">
    <property type="entry name" value="2,3-Dihydroxybiphenyl 1,2-Dioxygenase, domain 1"/>
    <property type="match status" value="2"/>
</dbReference>
<protein>
    <submittedName>
        <fullName evidence="2">VOC family protein</fullName>
    </submittedName>
</protein>
<dbReference type="EMBL" id="WRPP01000001">
    <property type="protein sequence ID" value="MVU76803.1"/>
    <property type="molecule type" value="Genomic_DNA"/>
</dbReference>
<feature type="domain" description="VOC" evidence="1">
    <location>
        <begin position="137"/>
        <end position="254"/>
    </location>
</feature>
<evidence type="ECO:0000259" key="1">
    <source>
        <dbReference type="PROSITE" id="PS51819"/>
    </source>
</evidence>
<sequence length="258" mass="26677">MLTTEFVTGAPSWIDLGSPEPGAAAAFYAAVFGWTYQSAGPDTGGYGMFQLDGKTVAGLGPLTEAGANSAWTVYFQTPDADATAKAAEQAGATIRTEPFDVMGAGRMANLTGPLGAQFALWQPGEFAGFEAAGTPGALVWVELHVSDPAAAAAFYRTVFDWRTADSGMPEMPYTILSTGEGDQQAAEFGGIAPLQEGETAHWLPYFAVEDVDDRVAAAIAASGTAVVPAMDIPTVGRFAILADPFGATFALLKPIPPA</sequence>
<dbReference type="PANTHER" id="PTHR33993">
    <property type="entry name" value="GLYOXALASE-RELATED"/>
    <property type="match status" value="1"/>
</dbReference>
<comment type="caution">
    <text evidence="2">The sequence shown here is derived from an EMBL/GenBank/DDBJ whole genome shotgun (WGS) entry which is preliminary data.</text>
</comment>
<dbReference type="AlphaFoldDB" id="A0A7K1UR24"/>
<evidence type="ECO:0000313" key="3">
    <source>
        <dbReference type="Proteomes" id="UP000466794"/>
    </source>
</evidence>
<dbReference type="InterPro" id="IPR029068">
    <property type="entry name" value="Glyas_Bleomycin-R_OHBP_Dase"/>
</dbReference>
<dbReference type="Pfam" id="PF18029">
    <property type="entry name" value="Glyoxalase_6"/>
    <property type="match status" value="1"/>
</dbReference>
<dbReference type="PROSITE" id="PS51819">
    <property type="entry name" value="VOC"/>
    <property type="match status" value="2"/>
</dbReference>
<dbReference type="Pfam" id="PF00903">
    <property type="entry name" value="Glyoxalase"/>
    <property type="match status" value="1"/>
</dbReference>